<evidence type="ECO:0000313" key="2">
    <source>
        <dbReference type="EMBL" id="KPL53252.1"/>
    </source>
</evidence>
<organism evidence="2 3">
    <name type="scientific">Prosthecodimorpha hirschii</name>
    <dbReference type="NCBI Taxonomy" id="665126"/>
    <lineage>
        <taxon>Bacteria</taxon>
        <taxon>Pseudomonadati</taxon>
        <taxon>Pseudomonadota</taxon>
        <taxon>Alphaproteobacteria</taxon>
        <taxon>Hyphomicrobiales</taxon>
        <taxon>Ancalomicrobiaceae</taxon>
        <taxon>Prosthecodimorpha</taxon>
    </lineage>
</organism>
<evidence type="ECO:0000259" key="1">
    <source>
        <dbReference type="Pfam" id="PF13191"/>
    </source>
</evidence>
<gene>
    <name evidence="2" type="ORF">ABB55_14380</name>
</gene>
<feature type="domain" description="Orc1-like AAA ATPase" evidence="1">
    <location>
        <begin position="220"/>
        <end position="361"/>
    </location>
</feature>
<dbReference type="InterPro" id="IPR041664">
    <property type="entry name" value="AAA_16"/>
</dbReference>
<dbReference type="RefSeq" id="WP_054359417.1">
    <property type="nucleotide sequence ID" value="NZ_LJYW01000001.1"/>
</dbReference>
<keyword evidence="3" id="KW-1185">Reference proteome</keyword>
<dbReference type="InterPro" id="IPR027417">
    <property type="entry name" value="P-loop_NTPase"/>
</dbReference>
<dbReference type="Pfam" id="PF13191">
    <property type="entry name" value="AAA_16"/>
    <property type="match status" value="1"/>
</dbReference>
<dbReference type="STRING" id="665126.ABB55_14380"/>
<name>A0A0P6W487_9HYPH</name>
<sequence length="1173" mass="128393">MSSDAAALNTGAAPLAQDDAASIADQLKWLAALRGSFDPLNLIEEVESLQKGEGSARLADRALNRLSRSVDEIISADGTHWRLNADARHAALAEMVKAGKLRAMLSKTPDDPKDQFGRLLRSALLAKGARGAPKRLRTLDPAGLMDWALALDFAERTVGDRSAPGITNPRIELARRAEDARLEHVAPRDKFFGRAEISKALVAYALERKFEPPLRQLSRDRKDASFVRPVLVTGIGGSGKSALVANLVRRLKRLNWTGSVVVTLDFDRPSLALGGEREWLAEVTRQIARARPALADRLSKVRVAGRRILEEYLREYGSMERLPATHQLNVVATMRNKLKEALAESDLNHEPLIIVLDTFEEVMVRSDMGLDDQALERELFGLVLAFLDSLDDLGGRNGPLFGSVRGIVAGRIRPFSDDDRRLGQWFDSWFEVEELEPAAAVRLLRDRAGPTLNQKRARQIAGMFPRFPLVLILVASFIAGDKDAPLEDILAEGGLGQLNAERATQALYKRFLDRVPEYRETDPGGLAVTVPQSDLRRVAQPGLALPFITSQLIQEVLADPCGLGEVDRKRAGLLFRGLSKTAWLVEPAGPDRVRHVPALRRIMLPMLASDSTADADGHPIKARFRAVHDAAARWYREGGASEPEAAARAAYHDCFRGDVTTIKADPLMRRRVLDLAGDDVHSMPAEARALLILEKGRSSALTSEDLAVLPRDMRRQAELERRTSRTKRGLVDEQQPLNVQGAGAEAVSAAPTLGALRSFGEILNDTEVASAVETSFAAADFEAVCAIAWPNVAALAAAAQRAFLTPNWNHTNNLEGLWIWKWAISALTTGNNREDIDPWCRTIGNAPLEASFSGPGFGHFTLALMIATVALGRAPSFLAQAPYFEQVARFAELGSSDQPINTLTDARLRQLLPLWTGLTPAVPPPFKLSVAVARLVGLAVGFDQRTGSRKTRFALAVMFDPPESLRVELLGSAFDTQGSGDRRKLTASNLLSLLRNMDRGEAFLRPIRGYSNPAGFALPYEARVGDRLPEPLLPAYGILLRGPTPELYDPIRTALVDVVRASPDTLVNAIGNWEGRALYWPEDFSAPVVQNQISKSRSADFALAQLIGVLDLNGLLSAFLMTCSEALPMEQRLQAVTRALRVYDKLLLEHFDAIDLVPSGLRRDWGATPSSQS</sequence>
<evidence type="ECO:0000313" key="3">
    <source>
        <dbReference type="Proteomes" id="UP000048984"/>
    </source>
</evidence>
<reference evidence="2 3" key="1">
    <citation type="submission" date="2015-09" db="EMBL/GenBank/DDBJ databases">
        <authorList>
            <person name="Jackson K.R."/>
            <person name="Lunt B.L."/>
            <person name="Fisher J.N.B."/>
            <person name="Gardner A.V."/>
            <person name="Bailey M.E."/>
            <person name="Deus L.M."/>
            <person name="Earl A.S."/>
            <person name="Gibby P.D."/>
            <person name="Hartmann K.A."/>
            <person name="Liu J.E."/>
            <person name="Manci A.M."/>
            <person name="Nielsen D.A."/>
            <person name="Solomon M.B."/>
            <person name="Breakwell D.P."/>
            <person name="Burnett S.H."/>
            <person name="Grose J.H."/>
        </authorList>
    </citation>
    <scope>NUCLEOTIDE SEQUENCE [LARGE SCALE GENOMIC DNA]</scope>
    <source>
        <strain evidence="2 3">16</strain>
    </source>
</reference>
<comment type="caution">
    <text evidence="2">The sequence shown here is derived from an EMBL/GenBank/DDBJ whole genome shotgun (WGS) entry which is preliminary data.</text>
</comment>
<dbReference type="Proteomes" id="UP000048984">
    <property type="component" value="Unassembled WGS sequence"/>
</dbReference>
<dbReference type="SUPFAM" id="SSF52540">
    <property type="entry name" value="P-loop containing nucleoside triphosphate hydrolases"/>
    <property type="match status" value="1"/>
</dbReference>
<dbReference type="EMBL" id="LJYW01000001">
    <property type="protein sequence ID" value="KPL53252.1"/>
    <property type="molecule type" value="Genomic_DNA"/>
</dbReference>
<accession>A0A0P6W487</accession>
<reference evidence="2 3" key="2">
    <citation type="submission" date="2015-10" db="EMBL/GenBank/DDBJ databases">
        <title>Draft Genome Sequence of Prosthecomicrobium hirschii ATCC 27832.</title>
        <authorList>
            <person name="Daniel J."/>
            <person name="Givan S.A."/>
            <person name="Brun Y.V."/>
            <person name="Brown P.J."/>
        </authorList>
    </citation>
    <scope>NUCLEOTIDE SEQUENCE [LARGE SCALE GENOMIC DNA]</scope>
    <source>
        <strain evidence="2 3">16</strain>
    </source>
</reference>
<protein>
    <recommendedName>
        <fullName evidence="1">Orc1-like AAA ATPase domain-containing protein</fullName>
    </recommendedName>
</protein>
<proteinExistence type="predicted"/>
<dbReference type="AlphaFoldDB" id="A0A0P6W487"/>
<dbReference type="Gene3D" id="3.40.50.300">
    <property type="entry name" value="P-loop containing nucleotide triphosphate hydrolases"/>
    <property type="match status" value="1"/>
</dbReference>